<feature type="transmembrane region" description="Helical" evidence="4">
    <location>
        <begin position="209"/>
        <end position="233"/>
    </location>
</feature>
<dbReference type="PANTHER" id="PTHR11360">
    <property type="entry name" value="MONOCARBOXYLATE TRANSPORTER"/>
    <property type="match status" value="1"/>
</dbReference>
<dbReference type="GO" id="GO:0022857">
    <property type="term" value="F:transmembrane transporter activity"/>
    <property type="evidence" value="ECO:0007669"/>
    <property type="project" value="InterPro"/>
</dbReference>
<dbReference type="Gene3D" id="1.20.1250.20">
    <property type="entry name" value="MFS general substrate transporter like domains"/>
    <property type="match status" value="2"/>
</dbReference>
<keyword evidence="4" id="KW-1133">Transmembrane helix</keyword>
<dbReference type="CDD" id="cd17352">
    <property type="entry name" value="MFS_MCT_SLC16"/>
    <property type="match status" value="1"/>
</dbReference>
<feature type="transmembrane region" description="Helical" evidence="4">
    <location>
        <begin position="318"/>
        <end position="338"/>
    </location>
</feature>
<feature type="transmembrane region" description="Helical" evidence="4">
    <location>
        <begin position="344"/>
        <end position="366"/>
    </location>
</feature>
<dbReference type="Proteomes" id="UP000703269">
    <property type="component" value="Unassembled WGS sequence"/>
</dbReference>
<keyword evidence="6" id="KW-1185">Reference proteome</keyword>
<feature type="transmembrane region" description="Helical" evidence="4">
    <location>
        <begin position="50"/>
        <end position="71"/>
    </location>
</feature>
<proteinExistence type="inferred from homology"/>
<protein>
    <submittedName>
        <fullName evidence="5">MFS general substrate transporter</fullName>
    </submittedName>
</protein>
<sequence>MSQTTTDVEAGKRPSFDSEMEKPQSTFYEGTLSDTSKQVDDEYPDGGWRAWLTVFGAFLALMCTFGQLSSFGTFQSWYTEHQLQSFAPSTVSWIGSIQLWMFFFSGGFVGRIFDAYGPRMLMIPGTLVLVASTMVTSICETYYQYILSQGILFGLGVGMLFYPSLSAVSTHFKRYRATALGIAISGSGVGGVVYPIMLQRLFISVGFGWGVRISGFTCLLLCGIACCTVSSRLAPRTAPAPWLPAAPWRDTNFVLLVAGSACIALGLFVPNFYIVSYAVAHGAPRATAFYVLAALNGAGTLGRLVPACAADRAGRFNVLVPAAAAAGVAVLAGWPLAHGLGGCVAFAAVFGFASGAFNALVVPCVAQISDVRHIGTRIGLLYSVLAFPSLAGEPAAGALLRAAHGSYIGMIVFSGATVLLGSFFFLWVRLRLDSRLLARV</sequence>
<dbReference type="EMBL" id="BPQB01000140">
    <property type="protein sequence ID" value="GJF00222.1"/>
    <property type="molecule type" value="Genomic_DNA"/>
</dbReference>
<dbReference type="InterPro" id="IPR036259">
    <property type="entry name" value="MFS_trans_sf"/>
</dbReference>
<dbReference type="PANTHER" id="PTHR11360:SF177">
    <property type="entry name" value="RIBOFLAVIN TRANSPORTER MCH5"/>
    <property type="match status" value="1"/>
</dbReference>
<feature type="transmembrane region" description="Helical" evidence="4">
    <location>
        <begin position="120"/>
        <end position="138"/>
    </location>
</feature>
<evidence type="ECO:0000256" key="2">
    <source>
        <dbReference type="ARBA" id="ARBA00006727"/>
    </source>
</evidence>
<organism evidence="5 6">
    <name type="scientific">Phanerochaete sordida</name>
    <dbReference type="NCBI Taxonomy" id="48140"/>
    <lineage>
        <taxon>Eukaryota</taxon>
        <taxon>Fungi</taxon>
        <taxon>Dikarya</taxon>
        <taxon>Basidiomycota</taxon>
        <taxon>Agaricomycotina</taxon>
        <taxon>Agaricomycetes</taxon>
        <taxon>Polyporales</taxon>
        <taxon>Phanerochaetaceae</taxon>
        <taxon>Phanerochaete</taxon>
    </lineage>
</organism>
<dbReference type="InterPro" id="IPR050327">
    <property type="entry name" value="Proton-linked_MCT"/>
</dbReference>
<comment type="caution">
    <text evidence="5">The sequence shown here is derived from an EMBL/GenBank/DDBJ whole genome shotgun (WGS) entry which is preliminary data.</text>
</comment>
<feature type="transmembrane region" description="Helical" evidence="4">
    <location>
        <begin position="287"/>
        <end position="306"/>
    </location>
</feature>
<name>A0A9P3GS77_9APHY</name>
<feature type="transmembrane region" description="Helical" evidence="4">
    <location>
        <begin position="406"/>
        <end position="428"/>
    </location>
</feature>
<accession>A0A9P3GS77</accession>
<dbReference type="OrthoDB" id="6509908at2759"/>
<evidence type="ECO:0000256" key="1">
    <source>
        <dbReference type="ARBA" id="ARBA00004141"/>
    </source>
</evidence>
<evidence type="ECO:0000256" key="3">
    <source>
        <dbReference type="SAM" id="MobiDB-lite"/>
    </source>
</evidence>
<feature type="transmembrane region" description="Helical" evidence="4">
    <location>
        <begin position="253"/>
        <end position="275"/>
    </location>
</feature>
<keyword evidence="4" id="KW-0472">Membrane</keyword>
<dbReference type="SUPFAM" id="SSF103473">
    <property type="entry name" value="MFS general substrate transporter"/>
    <property type="match status" value="1"/>
</dbReference>
<dbReference type="Pfam" id="PF07690">
    <property type="entry name" value="MFS_1"/>
    <property type="match status" value="1"/>
</dbReference>
<comment type="subcellular location">
    <subcellularLocation>
        <location evidence="1">Membrane</location>
        <topology evidence="1">Multi-pass membrane protein</topology>
    </subcellularLocation>
</comment>
<dbReference type="AlphaFoldDB" id="A0A9P3GS77"/>
<dbReference type="GO" id="GO:0016020">
    <property type="term" value="C:membrane"/>
    <property type="evidence" value="ECO:0007669"/>
    <property type="project" value="UniProtKB-SubCell"/>
</dbReference>
<evidence type="ECO:0000256" key="4">
    <source>
        <dbReference type="SAM" id="Phobius"/>
    </source>
</evidence>
<feature type="transmembrane region" description="Helical" evidence="4">
    <location>
        <begin position="378"/>
        <end position="400"/>
    </location>
</feature>
<evidence type="ECO:0000313" key="6">
    <source>
        <dbReference type="Proteomes" id="UP000703269"/>
    </source>
</evidence>
<feature type="region of interest" description="Disordered" evidence="3">
    <location>
        <begin position="1"/>
        <end position="24"/>
    </location>
</feature>
<feature type="transmembrane region" description="Helical" evidence="4">
    <location>
        <begin position="144"/>
        <end position="165"/>
    </location>
</feature>
<evidence type="ECO:0000313" key="5">
    <source>
        <dbReference type="EMBL" id="GJF00222.1"/>
    </source>
</evidence>
<feature type="transmembrane region" description="Helical" evidence="4">
    <location>
        <begin position="91"/>
        <end position="113"/>
    </location>
</feature>
<gene>
    <name evidence="5" type="ORF">PsYK624_165020</name>
</gene>
<comment type="similarity">
    <text evidence="2">Belongs to the major facilitator superfamily. Monocarboxylate porter (TC 2.A.1.13) family.</text>
</comment>
<feature type="compositionally biased region" description="Basic and acidic residues" evidence="3">
    <location>
        <begin position="9"/>
        <end position="22"/>
    </location>
</feature>
<dbReference type="InterPro" id="IPR011701">
    <property type="entry name" value="MFS"/>
</dbReference>
<feature type="transmembrane region" description="Helical" evidence="4">
    <location>
        <begin position="177"/>
        <end position="197"/>
    </location>
</feature>
<reference evidence="5 6" key="1">
    <citation type="submission" date="2021-08" db="EMBL/GenBank/DDBJ databases">
        <title>Draft Genome Sequence of Phanerochaete sordida strain YK-624.</title>
        <authorList>
            <person name="Mori T."/>
            <person name="Dohra H."/>
            <person name="Suzuki T."/>
            <person name="Kawagishi H."/>
            <person name="Hirai H."/>
        </authorList>
    </citation>
    <scope>NUCLEOTIDE SEQUENCE [LARGE SCALE GENOMIC DNA]</scope>
    <source>
        <strain evidence="5 6">YK-624</strain>
    </source>
</reference>
<keyword evidence="4" id="KW-0812">Transmembrane</keyword>